<dbReference type="GO" id="GO:0034069">
    <property type="term" value="F:aminoglycoside N-acetyltransferase activity"/>
    <property type="evidence" value="ECO:0007669"/>
    <property type="project" value="TreeGrafter"/>
</dbReference>
<feature type="active site" description="Proton donor" evidence="4">
    <location>
        <position position="125"/>
    </location>
</feature>
<evidence type="ECO:0000256" key="4">
    <source>
        <dbReference type="HAMAP-Rule" id="MF_01812"/>
    </source>
</evidence>
<comment type="subunit">
    <text evidence="4">Homohexamer; trimer of dimers.</text>
</comment>
<dbReference type="Pfam" id="PF13530">
    <property type="entry name" value="SCP2_2"/>
    <property type="match status" value="1"/>
</dbReference>
<dbReference type="PANTHER" id="PTHR37817">
    <property type="entry name" value="N-ACETYLTRANSFERASE EIS"/>
    <property type="match status" value="1"/>
</dbReference>
<comment type="similarity">
    <text evidence="1 4">Belongs to the acetyltransferase Eis family.</text>
</comment>
<comment type="caution">
    <text evidence="6">The sequence shown here is derived from an EMBL/GenBank/DDBJ whole genome shotgun (WGS) entry which is preliminary data.</text>
</comment>
<evidence type="ECO:0000256" key="2">
    <source>
        <dbReference type="ARBA" id="ARBA00022679"/>
    </source>
</evidence>
<gene>
    <name evidence="6" type="ORF">BJ998_002031</name>
</gene>
<dbReference type="InterPro" id="IPR036527">
    <property type="entry name" value="SCP2_sterol-bd_dom_sf"/>
</dbReference>
<dbReference type="InterPro" id="IPR000182">
    <property type="entry name" value="GNAT_dom"/>
</dbReference>
<evidence type="ECO:0000259" key="5">
    <source>
        <dbReference type="PROSITE" id="PS51186"/>
    </source>
</evidence>
<dbReference type="InterPro" id="IPR051554">
    <property type="entry name" value="Acetyltransferase_Eis"/>
</dbReference>
<evidence type="ECO:0000256" key="3">
    <source>
        <dbReference type="ARBA" id="ARBA00023315"/>
    </source>
</evidence>
<feature type="domain" description="N-acetyltransferase" evidence="5">
    <location>
        <begin position="6"/>
        <end position="154"/>
    </location>
</feature>
<feature type="active site" description="Proton acceptor; via carboxylate" evidence="4">
    <location>
        <position position="407"/>
    </location>
</feature>
<proteinExistence type="inferred from homology"/>
<dbReference type="InterPro" id="IPR041380">
    <property type="entry name" value="Acetyltransf_17"/>
</dbReference>
<feature type="binding site" evidence="4">
    <location>
        <begin position="120"/>
        <end position="121"/>
    </location>
    <ligand>
        <name>acetyl-CoA</name>
        <dbReference type="ChEBI" id="CHEBI:57288"/>
    </ligand>
</feature>
<dbReference type="AlphaFoldDB" id="A0A7W9KDY0"/>
<dbReference type="SUPFAM" id="SSF55729">
    <property type="entry name" value="Acyl-CoA N-acyltransferases (Nat)"/>
    <property type="match status" value="1"/>
</dbReference>
<dbReference type="Pfam" id="PF13527">
    <property type="entry name" value="Acetyltransf_9"/>
    <property type="match status" value="1"/>
</dbReference>
<keyword evidence="3 4" id="KW-0012">Acyltransferase</keyword>
<dbReference type="SUPFAM" id="SSF55718">
    <property type="entry name" value="SCP-like"/>
    <property type="match status" value="1"/>
</dbReference>
<dbReference type="InterPro" id="IPR025559">
    <property type="entry name" value="Eis_dom"/>
</dbReference>
<dbReference type="Pfam" id="PF17668">
    <property type="entry name" value="Acetyltransf_17"/>
    <property type="match status" value="1"/>
</dbReference>
<dbReference type="RefSeq" id="WP_184860541.1">
    <property type="nucleotide sequence ID" value="NZ_BAAAWY010000073.1"/>
</dbReference>
<dbReference type="NCBIfam" id="NF002367">
    <property type="entry name" value="PRK01346.1-4"/>
    <property type="match status" value="1"/>
</dbReference>
<reference evidence="6 7" key="1">
    <citation type="submission" date="2020-08" db="EMBL/GenBank/DDBJ databases">
        <title>Sequencing the genomes of 1000 actinobacteria strains.</title>
        <authorList>
            <person name="Klenk H.-P."/>
        </authorList>
    </citation>
    <scope>NUCLEOTIDE SEQUENCE [LARGE SCALE GENOMIC DNA]</scope>
    <source>
        <strain evidence="6 7">DSM 43851</strain>
    </source>
</reference>
<dbReference type="InterPro" id="IPR016181">
    <property type="entry name" value="Acyl_CoA_acyltransferase"/>
</dbReference>
<dbReference type="PANTHER" id="PTHR37817:SF1">
    <property type="entry name" value="N-ACETYLTRANSFERASE EIS"/>
    <property type="match status" value="1"/>
</dbReference>
<name>A0A7W9KDY0_9PSEU</name>
<protein>
    <submittedName>
        <fullName evidence="6">Putative acetyltransferase</fullName>
    </submittedName>
</protein>
<dbReference type="InterPro" id="IPR022902">
    <property type="entry name" value="NAcTrfase_Eis"/>
</dbReference>
<dbReference type="EMBL" id="JACHIR010000001">
    <property type="protein sequence ID" value="MBB5890835.1"/>
    <property type="molecule type" value="Genomic_DNA"/>
</dbReference>
<sequence>MTASPLVTRTLTAEEIPAFIDVVFRAFLDDPAPENVAAETAQLEPHRTHGVFDGDELIGGGTMLTKRMTLPGTGPQPVAAVSCVAVAPDHRRRGALTRLMRAQLHSQHESGDAFAALYASEGAIYGRFGYGLAGHRAAFAVPRGAAFQSTVDISDGRIREVDKETALPLMHHLHGKVAPTRVGWVDRTKASWQVLLAENAEQLRSEDATKWRYAIHPEGYAIYQVRRNWSSRKPQHEVHAKEVLGATPQAYAALWRYLLDIDLTTVVRGDAATDDPIIHMLSDAADNGRQVTDGLWVRIVDIDRALPLRTYSAPVDVVLAVEDTLCPWNAGTWRIVAEADGPATVTRTDAEPDLALSARELGAVFLGGTTVQELVAAQRVRELTPGKARAASRAFAGDHQPHCPEKF</sequence>
<dbReference type="GO" id="GO:0030649">
    <property type="term" value="P:aminoglycoside antibiotic catabolic process"/>
    <property type="evidence" value="ECO:0007669"/>
    <property type="project" value="TreeGrafter"/>
</dbReference>
<keyword evidence="2 4" id="KW-0808">Transferase</keyword>
<accession>A0A7W9KDY0</accession>
<feature type="binding site" evidence="4">
    <location>
        <begin position="92"/>
        <end position="97"/>
    </location>
    <ligand>
        <name>acetyl-CoA</name>
        <dbReference type="ChEBI" id="CHEBI:57288"/>
    </ligand>
</feature>
<feature type="binding site" evidence="4">
    <location>
        <begin position="84"/>
        <end position="86"/>
    </location>
    <ligand>
        <name>acetyl-CoA</name>
        <dbReference type="ChEBI" id="CHEBI:57288"/>
    </ligand>
</feature>
<dbReference type="Proteomes" id="UP000585638">
    <property type="component" value="Unassembled WGS sequence"/>
</dbReference>
<organism evidence="6 7">
    <name type="scientific">Kutzneria kofuensis</name>
    <dbReference type="NCBI Taxonomy" id="103725"/>
    <lineage>
        <taxon>Bacteria</taxon>
        <taxon>Bacillati</taxon>
        <taxon>Actinomycetota</taxon>
        <taxon>Actinomycetes</taxon>
        <taxon>Pseudonocardiales</taxon>
        <taxon>Pseudonocardiaceae</taxon>
        <taxon>Kutzneria</taxon>
    </lineage>
</organism>
<evidence type="ECO:0000313" key="6">
    <source>
        <dbReference type="EMBL" id="MBB5890835.1"/>
    </source>
</evidence>
<evidence type="ECO:0000313" key="7">
    <source>
        <dbReference type="Proteomes" id="UP000585638"/>
    </source>
</evidence>
<dbReference type="Gene3D" id="3.30.1050.10">
    <property type="entry name" value="SCP2 sterol-binding domain"/>
    <property type="match status" value="1"/>
</dbReference>
<evidence type="ECO:0000256" key="1">
    <source>
        <dbReference type="ARBA" id="ARBA00009213"/>
    </source>
</evidence>
<dbReference type="PROSITE" id="PS51186">
    <property type="entry name" value="GNAT"/>
    <property type="match status" value="1"/>
</dbReference>
<keyword evidence="7" id="KW-1185">Reference proteome</keyword>
<dbReference type="Gene3D" id="3.40.630.30">
    <property type="match status" value="2"/>
</dbReference>
<dbReference type="HAMAP" id="MF_01812">
    <property type="entry name" value="Eis"/>
    <property type="match status" value="1"/>
</dbReference>